<feature type="domain" description="FAD-binding PCMH-type" evidence="6">
    <location>
        <begin position="91"/>
        <end position="263"/>
    </location>
</feature>
<proteinExistence type="inferred from homology"/>
<dbReference type="Pfam" id="PF08031">
    <property type="entry name" value="BBE"/>
    <property type="match status" value="1"/>
</dbReference>
<accession>A0A1L7XXZ2</accession>
<protein>
    <submittedName>
        <fullName evidence="7">Related to 6-hydroxy-d-nicotine oxidase</fullName>
    </submittedName>
</protein>
<name>A0A1L7XXZ2_9HELO</name>
<keyword evidence="3" id="KW-0274">FAD</keyword>
<dbReference type="Pfam" id="PF01565">
    <property type="entry name" value="FAD_binding_4"/>
    <property type="match status" value="1"/>
</dbReference>
<evidence type="ECO:0000256" key="2">
    <source>
        <dbReference type="ARBA" id="ARBA00022630"/>
    </source>
</evidence>
<dbReference type="SUPFAM" id="SSF56176">
    <property type="entry name" value="FAD-binding/transporter-associated domain-like"/>
    <property type="match status" value="1"/>
</dbReference>
<dbReference type="Proteomes" id="UP000184330">
    <property type="component" value="Unassembled WGS sequence"/>
</dbReference>
<dbReference type="Gene3D" id="3.30.465.10">
    <property type="match status" value="1"/>
</dbReference>
<keyword evidence="4" id="KW-0560">Oxidoreductase</keyword>
<dbReference type="Gene3D" id="3.40.462.20">
    <property type="match status" value="1"/>
</dbReference>
<dbReference type="STRING" id="576137.A0A1L7XXZ2"/>
<dbReference type="GO" id="GO:0071949">
    <property type="term" value="F:FAD binding"/>
    <property type="evidence" value="ECO:0007669"/>
    <property type="project" value="InterPro"/>
</dbReference>
<dbReference type="InterPro" id="IPR012951">
    <property type="entry name" value="BBE"/>
</dbReference>
<feature type="chain" id="PRO_5013222293" evidence="5">
    <location>
        <begin position="16"/>
        <end position="527"/>
    </location>
</feature>
<dbReference type="InterPro" id="IPR016166">
    <property type="entry name" value="FAD-bd_PCMH"/>
</dbReference>
<evidence type="ECO:0000256" key="3">
    <source>
        <dbReference type="ARBA" id="ARBA00022827"/>
    </source>
</evidence>
<organism evidence="7 8">
    <name type="scientific">Phialocephala subalpina</name>
    <dbReference type="NCBI Taxonomy" id="576137"/>
    <lineage>
        <taxon>Eukaryota</taxon>
        <taxon>Fungi</taxon>
        <taxon>Dikarya</taxon>
        <taxon>Ascomycota</taxon>
        <taxon>Pezizomycotina</taxon>
        <taxon>Leotiomycetes</taxon>
        <taxon>Helotiales</taxon>
        <taxon>Mollisiaceae</taxon>
        <taxon>Phialocephala</taxon>
        <taxon>Phialocephala fortinii species complex</taxon>
    </lineage>
</organism>
<evidence type="ECO:0000256" key="4">
    <source>
        <dbReference type="ARBA" id="ARBA00023002"/>
    </source>
</evidence>
<comment type="similarity">
    <text evidence="1">Belongs to the oxygen-dependent FAD-linked oxidoreductase family.</text>
</comment>
<dbReference type="AlphaFoldDB" id="A0A1L7XXZ2"/>
<feature type="signal peptide" evidence="5">
    <location>
        <begin position="1"/>
        <end position="15"/>
    </location>
</feature>
<evidence type="ECO:0000313" key="8">
    <source>
        <dbReference type="Proteomes" id="UP000184330"/>
    </source>
</evidence>
<evidence type="ECO:0000256" key="1">
    <source>
        <dbReference type="ARBA" id="ARBA00005466"/>
    </source>
</evidence>
<evidence type="ECO:0000313" key="7">
    <source>
        <dbReference type="EMBL" id="CZR69869.1"/>
    </source>
</evidence>
<keyword evidence="5" id="KW-0732">Signal</keyword>
<dbReference type="OrthoDB" id="2151789at2759"/>
<keyword evidence="8" id="KW-1185">Reference proteome</keyword>
<dbReference type="InterPro" id="IPR016169">
    <property type="entry name" value="FAD-bd_PCMH_sub2"/>
</dbReference>
<evidence type="ECO:0000259" key="6">
    <source>
        <dbReference type="PROSITE" id="PS51387"/>
    </source>
</evidence>
<dbReference type="InterPro" id="IPR036318">
    <property type="entry name" value="FAD-bd_PCMH-like_sf"/>
</dbReference>
<dbReference type="PROSITE" id="PS51387">
    <property type="entry name" value="FAD_PCMH"/>
    <property type="match status" value="1"/>
</dbReference>
<gene>
    <name evidence="7" type="ORF">PAC_19769</name>
</gene>
<keyword evidence="2" id="KW-0285">Flavoprotein</keyword>
<reference evidence="7 8" key="1">
    <citation type="submission" date="2016-03" db="EMBL/GenBank/DDBJ databases">
        <authorList>
            <person name="Ploux O."/>
        </authorList>
    </citation>
    <scope>NUCLEOTIDE SEQUENCE [LARGE SCALE GENOMIC DNA]</scope>
    <source>
        <strain evidence="7 8">UAMH 11012</strain>
    </source>
</reference>
<evidence type="ECO:0000256" key="5">
    <source>
        <dbReference type="SAM" id="SignalP"/>
    </source>
</evidence>
<dbReference type="InterPro" id="IPR006094">
    <property type="entry name" value="Oxid_FAD_bind_N"/>
</dbReference>
<dbReference type="GO" id="GO:0016491">
    <property type="term" value="F:oxidoreductase activity"/>
    <property type="evidence" value="ECO:0007669"/>
    <property type="project" value="UniProtKB-KW"/>
</dbReference>
<sequence length="527" mass="56580">MLLAQILLLPLLVAAAPSTPLSRLLLTPETYGFDQFSSAERAQIDQLTSRVGSLDECQSACALLSILNPGNVSIFGTAGYTPIPYWSVQQSEVTPACRLDATSATSISKLVKISKLTNCPFAVKGGGHVAFAGGSSIENGMLVNLAPLNQVTLSKDRTTASVGSGNTWYEVYNVLDGKNVSVVGGREAGVGVGGLTLGGGISYFSGRYGWACDNVKNYELVLANGSIINVSPSSHPDMYFALRGGSGSNFGIVTRFDFAAFEQGLMWGGSRAYSMAQNASLIKSFYNFVNDAPTDKFAHNYIAFVYAGAALGGYVGASGPVYGKPEANPPIFAELDAIPSLVDATSITNMSTLAIELNQTAYQRQMFRDLSFKNGPGADVLMTKILDIFIEESQPLLQKNISGFLPTLALQPISLNIIEQMQKNGGNALGITTDDGPLVIQNMDWGWDNEADDAVVLGAMKRFQRRCNETATAMGLGSRYVYLNYAGLDEPVYAGYGEENLAKLKDVKQKYDPENLFGRLWPGYFKL</sequence>
<dbReference type="PANTHER" id="PTHR42973">
    <property type="entry name" value="BINDING OXIDOREDUCTASE, PUTATIVE (AFU_ORTHOLOGUE AFUA_1G17690)-RELATED"/>
    <property type="match status" value="1"/>
</dbReference>
<dbReference type="PANTHER" id="PTHR42973:SF34">
    <property type="entry name" value="FAD BINDING DOMAIN PROTEIN (AFU_ORTHOLOGUE AFUA_3G02770)"/>
    <property type="match status" value="1"/>
</dbReference>
<dbReference type="EMBL" id="FJOG01000082">
    <property type="protein sequence ID" value="CZR69869.1"/>
    <property type="molecule type" value="Genomic_DNA"/>
</dbReference>
<dbReference type="InterPro" id="IPR050416">
    <property type="entry name" value="FAD-linked_Oxidoreductase"/>
</dbReference>